<name>A0A9X9S2G9_METOG</name>
<dbReference type="RefSeq" id="WP_268185807.1">
    <property type="nucleotide sequence ID" value="NZ_CP113361.1"/>
</dbReference>
<dbReference type="GeneID" id="76835277"/>
<evidence type="ECO:0000313" key="1">
    <source>
        <dbReference type="EMBL" id="WAI00603.1"/>
    </source>
</evidence>
<dbReference type="Proteomes" id="UP001163096">
    <property type="component" value="Chromosome"/>
</dbReference>
<dbReference type="KEGG" id="mou:OU421_09205"/>
<accession>A0A9X9S2G9</accession>
<gene>
    <name evidence="1" type="ORF">OU421_09205</name>
</gene>
<reference evidence="1" key="1">
    <citation type="submission" date="2022-11" db="EMBL/GenBank/DDBJ databases">
        <title>Complete genome sequence of Methanogenium organophilum DSM 3596.</title>
        <authorList>
            <person name="Chen S.-C."/>
            <person name="Lai S.-J."/>
            <person name="You Y.-T."/>
        </authorList>
    </citation>
    <scope>NUCLEOTIDE SEQUENCE</scope>
    <source>
        <strain evidence="1">DSM 3596</strain>
    </source>
</reference>
<dbReference type="EMBL" id="CP113361">
    <property type="protein sequence ID" value="WAI00603.1"/>
    <property type="molecule type" value="Genomic_DNA"/>
</dbReference>
<protein>
    <submittedName>
        <fullName evidence="1">Uncharacterized protein</fullName>
    </submittedName>
</protein>
<evidence type="ECO:0000313" key="2">
    <source>
        <dbReference type="Proteomes" id="UP001163096"/>
    </source>
</evidence>
<organism evidence="1 2">
    <name type="scientific">Methanogenium organophilum</name>
    <dbReference type="NCBI Taxonomy" id="2199"/>
    <lineage>
        <taxon>Archaea</taxon>
        <taxon>Methanobacteriati</taxon>
        <taxon>Methanobacteriota</taxon>
        <taxon>Stenosarchaea group</taxon>
        <taxon>Methanomicrobia</taxon>
        <taxon>Methanomicrobiales</taxon>
        <taxon>Methanomicrobiaceae</taxon>
        <taxon>Methanogenium</taxon>
    </lineage>
</organism>
<keyword evidence="2" id="KW-1185">Reference proteome</keyword>
<proteinExistence type="predicted"/>
<dbReference type="AlphaFoldDB" id="A0A9X9S2G9"/>
<sequence length="70" mass="7905">MRDVFPAVRVSVLSKDSVFFHRIGYQSSHCFEHTSGVCLIHLIVIIGIAKENWSDPDVFGFCTAVLTPFY</sequence>